<dbReference type="Gene3D" id="3.40.630.30">
    <property type="match status" value="1"/>
</dbReference>
<keyword evidence="1 4" id="KW-0808">Transferase</keyword>
<evidence type="ECO:0000256" key="1">
    <source>
        <dbReference type="ARBA" id="ARBA00022679"/>
    </source>
</evidence>
<evidence type="ECO:0000259" key="3">
    <source>
        <dbReference type="PROSITE" id="PS51186"/>
    </source>
</evidence>
<dbReference type="AlphaFoldDB" id="A0A212LKE2"/>
<dbReference type="GO" id="GO:0016747">
    <property type="term" value="F:acyltransferase activity, transferring groups other than amino-acyl groups"/>
    <property type="evidence" value="ECO:0007669"/>
    <property type="project" value="InterPro"/>
</dbReference>
<accession>A0A212LKE2</accession>
<dbReference type="PANTHER" id="PTHR43877">
    <property type="entry name" value="AMINOALKYLPHOSPHONATE N-ACETYLTRANSFERASE-RELATED-RELATED"/>
    <property type="match status" value="1"/>
</dbReference>
<gene>
    <name evidence="4" type="ORF">KL86PLE_60174</name>
</gene>
<dbReference type="CDD" id="cd04301">
    <property type="entry name" value="NAT_SF"/>
    <property type="match status" value="1"/>
</dbReference>
<organism evidence="4">
    <name type="scientific">uncultured Pleomorphomonas sp</name>
    <dbReference type="NCBI Taxonomy" id="442121"/>
    <lineage>
        <taxon>Bacteria</taxon>
        <taxon>Pseudomonadati</taxon>
        <taxon>Pseudomonadota</taxon>
        <taxon>Alphaproteobacteria</taxon>
        <taxon>Hyphomicrobiales</taxon>
        <taxon>Pleomorphomonadaceae</taxon>
        <taxon>Pleomorphomonas</taxon>
        <taxon>environmental samples</taxon>
    </lineage>
</organism>
<sequence>MSEITIRPLSPEAATIEALAALIVETVAGGGSVSFMHPLAVEDARAFWQGSLAAAVEDRRVILGAFDGEALVGTLTLLLDCPPNQPHRAEFAKMMTRPSHRGRGIATALIGVAEQIARAKGQTLIVLDTASDGGAGPLYERCGFRLAGEIPNYALKPHGGYTGTLYYYKELT</sequence>
<dbReference type="Pfam" id="PF00583">
    <property type="entry name" value="Acetyltransf_1"/>
    <property type="match status" value="1"/>
</dbReference>
<dbReference type="InterPro" id="IPR050832">
    <property type="entry name" value="Bact_Acetyltransf"/>
</dbReference>
<protein>
    <submittedName>
        <fullName evidence="4">Acetyltransferase</fullName>
    </submittedName>
</protein>
<evidence type="ECO:0000256" key="2">
    <source>
        <dbReference type="ARBA" id="ARBA00023315"/>
    </source>
</evidence>
<dbReference type="EMBL" id="FMJD01000010">
    <property type="protein sequence ID" value="SCM77859.1"/>
    <property type="molecule type" value="Genomic_DNA"/>
</dbReference>
<feature type="domain" description="N-acetyltransferase" evidence="3">
    <location>
        <begin position="4"/>
        <end position="172"/>
    </location>
</feature>
<dbReference type="SUPFAM" id="SSF55729">
    <property type="entry name" value="Acyl-CoA N-acyltransferases (Nat)"/>
    <property type="match status" value="1"/>
</dbReference>
<proteinExistence type="predicted"/>
<reference evidence="4" key="1">
    <citation type="submission" date="2016-08" db="EMBL/GenBank/DDBJ databases">
        <authorList>
            <person name="Seilhamer J.J."/>
        </authorList>
    </citation>
    <scope>NUCLEOTIDE SEQUENCE</scope>
    <source>
        <strain evidence="4">86</strain>
    </source>
</reference>
<evidence type="ECO:0000313" key="4">
    <source>
        <dbReference type="EMBL" id="SCM77859.1"/>
    </source>
</evidence>
<keyword evidence="2" id="KW-0012">Acyltransferase</keyword>
<dbReference type="RefSeq" id="WP_288197649.1">
    <property type="nucleotide sequence ID" value="NZ_LT608334.1"/>
</dbReference>
<name>A0A212LKE2_9HYPH</name>
<dbReference type="InterPro" id="IPR016181">
    <property type="entry name" value="Acyl_CoA_acyltransferase"/>
</dbReference>
<dbReference type="InterPro" id="IPR000182">
    <property type="entry name" value="GNAT_dom"/>
</dbReference>
<dbReference type="PROSITE" id="PS51186">
    <property type="entry name" value="GNAT"/>
    <property type="match status" value="1"/>
</dbReference>